<evidence type="ECO:0000313" key="2">
    <source>
        <dbReference type="EMBL" id="SFC57261.1"/>
    </source>
</evidence>
<keyword evidence="3" id="KW-1185">Reference proteome</keyword>
<organism evidence="2 3">
    <name type="scientific">Tropicimonas isoalkanivorans</name>
    <dbReference type="NCBI Taxonomy" id="441112"/>
    <lineage>
        <taxon>Bacteria</taxon>
        <taxon>Pseudomonadati</taxon>
        <taxon>Pseudomonadota</taxon>
        <taxon>Alphaproteobacteria</taxon>
        <taxon>Rhodobacterales</taxon>
        <taxon>Roseobacteraceae</taxon>
        <taxon>Tropicimonas</taxon>
    </lineage>
</organism>
<evidence type="ECO:0008006" key="4">
    <source>
        <dbReference type="Google" id="ProtNLM"/>
    </source>
</evidence>
<accession>A0A1I1K9R7</accession>
<keyword evidence="1" id="KW-0472">Membrane</keyword>
<dbReference type="EMBL" id="FOLG01000006">
    <property type="protein sequence ID" value="SFC57261.1"/>
    <property type="molecule type" value="Genomic_DNA"/>
</dbReference>
<evidence type="ECO:0000256" key="1">
    <source>
        <dbReference type="SAM" id="Phobius"/>
    </source>
</evidence>
<reference evidence="2 3" key="1">
    <citation type="submission" date="2016-10" db="EMBL/GenBank/DDBJ databases">
        <authorList>
            <person name="de Groot N.N."/>
        </authorList>
    </citation>
    <scope>NUCLEOTIDE SEQUENCE [LARGE SCALE GENOMIC DNA]</scope>
    <source>
        <strain evidence="2 3">DSM 19548</strain>
    </source>
</reference>
<sequence length="246" mass="26089">MSDLPDPRSESPGHMKSILVVTAAVAFAVITFSVPFSGFDPSVFPVPQADPPVQPAGYAFAIWGVIFLGLLAHALFGLVKRSDDTHWDAPRWPLIVSMVLGTPWTAVANFSPVWATILIFAMLVTALAALLSTLSRYDRWLLRAPLALYAGWLTVASFAGLAVVCAGYAIGPNATVWAWIALLAAGGLAIWVQLRLDGTPEYALAVAWGLLGVAAANIGRDWGLVALPVLLSLAVGVAWNVSRQSD</sequence>
<name>A0A1I1K9R7_9RHOB</name>
<keyword evidence="1" id="KW-1133">Transmembrane helix</keyword>
<dbReference type="Proteomes" id="UP000198728">
    <property type="component" value="Unassembled WGS sequence"/>
</dbReference>
<gene>
    <name evidence="2" type="ORF">SAMN04488094_106111</name>
</gene>
<dbReference type="PANTHER" id="PTHR33802">
    <property type="entry name" value="SI:CH211-161H7.5-RELATED"/>
    <property type="match status" value="1"/>
</dbReference>
<protein>
    <recommendedName>
        <fullName evidence="4">TspO and MBR related proteins</fullName>
    </recommendedName>
</protein>
<dbReference type="AlphaFoldDB" id="A0A1I1K9R7"/>
<feature type="transmembrane region" description="Helical" evidence="1">
    <location>
        <begin position="176"/>
        <end position="194"/>
    </location>
</feature>
<dbReference type="PANTHER" id="PTHR33802:SF1">
    <property type="entry name" value="XK-RELATED PROTEIN"/>
    <property type="match status" value="1"/>
</dbReference>
<feature type="transmembrane region" description="Helical" evidence="1">
    <location>
        <begin position="201"/>
        <end position="218"/>
    </location>
</feature>
<proteinExistence type="predicted"/>
<evidence type="ECO:0000313" key="3">
    <source>
        <dbReference type="Proteomes" id="UP000198728"/>
    </source>
</evidence>
<feature type="transmembrane region" description="Helical" evidence="1">
    <location>
        <begin position="146"/>
        <end position="170"/>
    </location>
</feature>
<feature type="transmembrane region" description="Helical" evidence="1">
    <location>
        <begin position="56"/>
        <end position="79"/>
    </location>
</feature>
<dbReference type="RefSeq" id="WP_245758830.1">
    <property type="nucleotide sequence ID" value="NZ_FOLG01000006.1"/>
</dbReference>
<dbReference type="STRING" id="441112.SAMN04488094_106111"/>
<feature type="transmembrane region" description="Helical" evidence="1">
    <location>
        <begin position="224"/>
        <end position="241"/>
    </location>
</feature>
<keyword evidence="1" id="KW-0812">Transmembrane</keyword>
<feature type="transmembrane region" description="Helical" evidence="1">
    <location>
        <begin position="91"/>
        <end position="107"/>
    </location>
</feature>
<feature type="transmembrane region" description="Helical" evidence="1">
    <location>
        <begin position="113"/>
        <end position="134"/>
    </location>
</feature>
<feature type="transmembrane region" description="Helical" evidence="1">
    <location>
        <begin position="18"/>
        <end position="36"/>
    </location>
</feature>